<feature type="compositionally biased region" description="Basic residues" evidence="1">
    <location>
        <begin position="46"/>
        <end position="59"/>
    </location>
</feature>
<keyword evidence="3" id="KW-1185">Reference proteome</keyword>
<organism evidence="2 3">
    <name type="scientific">Citricoccus parietis</name>
    <dbReference type="NCBI Taxonomy" id="592307"/>
    <lineage>
        <taxon>Bacteria</taxon>
        <taxon>Bacillati</taxon>
        <taxon>Actinomycetota</taxon>
        <taxon>Actinomycetes</taxon>
        <taxon>Micrococcales</taxon>
        <taxon>Micrococcaceae</taxon>
        <taxon>Citricoccus</taxon>
    </lineage>
</organism>
<feature type="compositionally biased region" description="Basic and acidic residues" evidence="1">
    <location>
        <begin position="15"/>
        <end position="39"/>
    </location>
</feature>
<accession>A0ABV5G180</accession>
<name>A0ABV5G180_9MICC</name>
<evidence type="ECO:0000256" key="1">
    <source>
        <dbReference type="SAM" id="MobiDB-lite"/>
    </source>
</evidence>
<sequence>MDRPAVAPGRPACHPVDRRTDDRVRHPLRLDVRRGRRGDAPLPGRGVRRPAWRTAHRPGARPVGGQWCLSSV</sequence>
<dbReference type="EMBL" id="JBHMFI010000001">
    <property type="protein sequence ID" value="MFB9072268.1"/>
    <property type="molecule type" value="Genomic_DNA"/>
</dbReference>
<protein>
    <submittedName>
        <fullName evidence="2">Uncharacterized protein</fullName>
    </submittedName>
</protein>
<proteinExistence type="predicted"/>
<feature type="region of interest" description="Disordered" evidence="1">
    <location>
        <begin position="1"/>
        <end position="72"/>
    </location>
</feature>
<comment type="caution">
    <text evidence="2">The sequence shown here is derived from an EMBL/GenBank/DDBJ whole genome shotgun (WGS) entry which is preliminary data.</text>
</comment>
<evidence type="ECO:0000313" key="3">
    <source>
        <dbReference type="Proteomes" id="UP001589575"/>
    </source>
</evidence>
<evidence type="ECO:0000313" key="2">
    <source>
        <dbReference type="EMBL" id="MFB9072268.1"/>
    </source>
</evidence>
<gene>
    <name evidence="2" type="ORF">ACFFX0_14080</name>
</gene>
<dbReference type="Proteomes" id="UP001589575">
    <property type="component" value="Unassembled WGS sequence"/>
</dbReference>
<reference evidence="2 3" key="1">
    <citation type="submission" date="2024-09" db="EMBL/GenBank/DDBJ databases">
        <authorList>
            <person name="Sun Q."/>
            <person name="Mori K."/>
        </authorList>
    </citation>
    <scope>NUCLEOTIDE SEQUENCE [LARGE SCALE GENOMIC DNA]</scope>
    <source>
        <strain evidence="2 3">CCM 7609</strain>
    </source>
</reference>